<gene>
    <name evidence="1" type="ORF">AFUS01_LOCUS4648</name>
</gene>
<organism evidence="1 2">
    <name type="scientific">Allacma fusca</name>
    <dbReference type="NCBI Taxonomy" id="39272"/>
    <lineage>
        <taxon>Eukaryota</taxon>
        <taxon>Metazoa</taxon>
        <taxon>Ecdysozoa</taxon>
        <taxon>Arthropoda</taxon>
        <taxon>Hexapoda</taxon>
        <taxon>Collembola</taxon>
        <taxon>Symphypleona</taxon>
        <taxon>Sminthuridae</taxon>
        <taxon>Allacma</taxon>
    </lineage>
</organism>
<proteinExistence type="predicted"/>
<evidence type="ECO:0000313" key="1">
    <source>
        <dbReference type="EMBL" id="CAG7706098.1"/>
    </source>
</evidence>
<sequence length="19" mass="2278">MPSLSKNTKNLIYKQRRLS</sequence>
<dbReference type="EMBL" id="CAJVCH010029149">
    <property type="protein sequence ID" value="CAG7706098.1"/>
    <property type="molecule type" value="Genomic_DNA"/>
</dbReference>
<accession>A0A8J2NMD2</accession>
<reference evidence="1" key="1">
    <citation type="submission" date="2021-06" db="EMBL/GenBank/DDBJ databases">
        <authorList>
            <person name="Hodson N. C."/>
            <person name="Mongue J. A."/>
            <person name="Jaron S. K."/>
        </authorList>
    </citation>
    <scope>NUCLEOTIDE SEQUENCE</scope>
</reference>
<dbReference type="AlphaFoldDB" id="A0A8J2NMD2"/>
<evidence type="ECO:0000313" key="2">
    <source>
        <dbReference type="Proteomes" id="UP000708208"/>
    </source>
</evidence>
<protein>
    <submittedName>
        <fullName evidence="1">Uncharacterized protein</fullName>
    </submittedName>
</protein>
<dbReference type="Proteomes" id="UP000708208">
    <property type="component" value="Unassembled WGS sequence"/>
</dbReference>
<name>A0A8J2NMD2_9HEXA</name>
<comment type="caution">
    <text evidence="1">The sequence shown here is derived from an EMBL/GenBank/DDBJ whole genome shotgun (WGS) entry which is preliminary data.</text>
</comment>
<keyword evidence="2" id="KW-1185">Reference proteome</keyword>
<feature type="non-terminal residue" evidence="1">
    <location>
        <position position="1"/>
    </location>
</feature>